<evidence type="ECO:0000313" key="1">
    <source>
        <dbReference type="EMBL" id="KAK2557879.1"/>
    </source>
</evidence>
<organism evidence="1 2">
    <name type="scientific">Acropora cervicornis</name>
    <name type="common">Staghorn coral</name>
    <dbReference type="NCBI Taxonomy" id="6130"/>
    <lineage>
        <taxon>Eukaryota</taxon>
        <taxon>Metazoa</taxon>
        <taxon>Cnidaria</taxon>
        <taxon>Anthozoa</taxon>
        <taxon>Hexacorallia</taxon>
        <taxon>Scleractinia</taxon>
        <taxon>Astrocoeniina</taxon>
        <taxon>Acroporidae</taxon>
        <taxon>Acropora</taxon>
    </lineage>
</organism>
<accession>A0AAD9QAS0</accession>
<dbReference type="Proteomes" id="UP001249851">
    <property type="component" value="Unassembled WGS sequence"/>
</dbReference>
<keyword evidence="2" id="KW-1185">Reference proteome</keyword>
<dbReference type="AlphaFoldDB" id="A0AAD9QAS0"/>
<name>A0AAD9QAS0_ACRCE</name>
<comment type="caution">
    <text evidence="1">The sequence shown here is derived from an EMBL/GenBank/DDBJ whole genome shotgun (WGS) entry which is preliminary data.</text>
</comment>
<evidence type="ECO:0000313" key="2">
    <source>
        <dbReference type="Proteomes" id="UP001249851"/>
    </source>
</evidence>
<reference evidence="1" key="2">
    <citation type="journal article" date="2023" name="Science">
        <title>Genomic signatures of disease resistance in endangered staghorn corals.</title>
        <authorList>
            <person name="Vollmer S.V."/>
            <person name="Selwyn J.D."/>
            <person name="Despard B.A."/>
            <person name="Roesel C.L."/>
        </authorList>
    </citation>
    <scope>NUCLEOTIDE SEQUENCE</scope>
    <source>
        <strain evidence="1">K2</strain>
    </source>
</reference>
<proteinExistence type="predicted"/>
<reference evidence="1" key="1">
    <citation type="journal article" date="2023" name="G3 (Bethesda)">
        <title>Whole genome assembly and annotation of the endangered Caribbean coral Acropora cervicornis.</title>
        <authorList>
            <person name="Selwyn J.D."/>
            <person name="Vollmer S.V."/>
        </authorList>
    </citation>
    <scope>NUCLEOTIDE SEQUENCE</scope>
    <source>
        <strain evidence="1">K2</strain>
    </source>
</reference>
<dbReference type="EMBL" id="JARQWQ010000047">
    <property type="protein sequence ID" value="KAK2557879.1"/>
    <property type="molecule type" value="Genomic_DNA"/>
</dbReference>
<gene>
    <name evidence="1" type="ORF">P5673_019856</name>
</gene>
<sequence>MYTALWKSLIKIEKFDEALFAAEGGRAQTLTDNLLIQYKLLASLLAATIDLKETVSCLFTELSSPNLFLAIHGLTINIWLLSRGKKCHIINDTIRYCSSRSYDAPQISVTITLSRVTSFRLTIAMDPYVVPFHAGNYALFC</sequence>
<protein>
    <submittedName>
        <fullName evidence="1">Uncharacterized protein</fullName>
    </submittedName>
</protein>